<organism evidence="1 2">
    <name type="scientific">Trichothecium roseum</name>
    <dbReference type="NCBI Taxonomy" id="47278"/>
    <lineage>
        <taxon>Eukaryota</taxon>
        <taxon>Fungi</taxon>
        <taxon>Dikarya</taxon>
        <taxon>Ascomycota</taxon>
        <taxon>Pezizomycotina</taxon>
        <taxon>Sordariomycetes</taxon>
        <taxon>Hypocreomycetidae</taxon>
        <taxon>Hypocreales</taxon>
        <taxon>Hypocreales incertae sedis</taxon>
        <taxon>Trichothecium</taxon>
    </lineage>
</organism>
<protein>
    <submittedName>
        <fullName evidence="1">Uncharacterized protein</fullName>
    </submittedName>
</protein>
<dbReference type="EMBL" id="CM047947">
    <property type="protein sequence ID" value="KAI9897306.1"/>
    <property type="molecule type" value="Genomic_DNA"/>
</dbReference>
<reference evidence="1" key="1">
    <citation type="submission" date="2022-10" db="EMBL/GenBank/DDBJ databases">
        <title>Complete Genome of Trichothecium roseum strain YXFP-22015, a Plant Pathogen Isolated from Citrus.</title>
        <authorList>
            <person name="Wang Y."/>
            <person name="Zhu L."/>
        </authorList>
    </citation>
    <scope>NUCLEOTIDE SEQUENCE</scope>
    <source>
        <strain evidence="1">YXFP-22015</strain>
    </source>
</reference>
<name>A0ACC0UT88_9HYPO</name>
<gene>
    <name evidence="1" type="ORF">N3K66_008328</name>
</gene>
<evidence type="ECO:0000313" key="1">
    <source>
        <dbReference type="EMBL" id="KAI9897306.1"/>
    </source>
</evidence>
<dbReference type="Proteomes" id="UP001163324">
    <property type="component" value="Chromosome 8"/>
</dbReference>
<proteinExistence type="predicted"/>
<keyword evidence="2" id="KW-1185">Reference proteome</keyword>
<comment type="caution">
    <text evidence="1">The sequence shown here is derived from an EMBL/GenBank/DDBJ whole genome shotgun (WGS) entry which is preliminary data.</text>
</comment>
<sequence length="285" mass="30880">MVVEQLHRSYFGEALLPVASYAGFVRYSRGIDLDVAGEYWTSSLSGATGNIWPPVPRADVPYRGVKRFLERSITLDASNHASVTLATVATAAWGLALSKLNDTNDVCFMMTSSGRQAPLQALESVPGITTARVPVRVRVEDNQTVSEFLRAVQDYVVNSVPHEHYGVANMADLMPELGPSLVAPTSQVAMQPAKIHDAASNDADDPGAIMTAPAPDVYSSAEAIDGFHVTPLVTDCFIGDARVDISSTYNCEVLAAEELGSFYDRVERNIRFLWGHSRESVALMN</sequence>
<accession>A0ACC0UT88</accession>
<evidence type="ECO:0000313" key="2">
    <source>
        <dbReference type="Proteomes" id="UP001163324"/>
    </source>
</evidence>